<dbReference type="PANTHER" id="PTHR33221">
    <property type="entry name" value="WINGED HELIX-TURN-HELIX TRANSCRIPTIONAL REGULATOR, RRF2 FAMILY"/>
    <property type="match status" value="1"/>
</dbReference>
<dbReference type="Proteomes" id="UP001173578">
    <property type="component" value="Unassembled WGS sequence"/>
</dbReference>
<dbReference type="Proteomes" id="UP000254737">
    <property type="component" value="Unassembled WGS sequence"/>
</dbReference>
<dbReference type="Proteomes" id="UP000267844">
    <property type="component" value="Unassembled WGS sequence"/>
</dbReference>
<dbReference type="PANTHER" id="PTHR33221:SF15">
    <property type="entry name" value="HTH-TYPE TRANSCRIPTIONAL REGULATOR YWGB-RELATED"/>
    <property type="match status" value="1"/>
</dbReference>
<evidence type="ECO:0000313" key="3">
    <source>
        <dbReference type="EMBL" id="RRT94069.1"/>
    </source>
</evidence>
<organism evidence="4 5">
    <name type="scientific">Empedobacter falsenii</name>
    <dbReference type="NCBI Taxonomy" id="343874"/>
    <lineage>
        <taxon>Bacteria</taxon>
        <taxon>Pseudomonadati</taxon>
        <taxon>Bacteroidota</taxon>
        <taxon>Flavobacteriia</taxon>
        <taxon>Flavobacteriales</taxon>
        <taxon>Weeksellaceae</taxon>
        <taxon>Empedobacter</taxon>
    </lineage>
</organism>
<name>A0A376J2X6_9FLAO</name>
<dbReference type="EMBL" id="RHPO01000002">
    <property type="protein sequence ID" value="RRT94069.1"/>
    <property type="molecule type" value="Genomic_DNA"/>
</dbReference>
<dbReference type="InterPro" id="IPR000944">
    <property type="entry name" value="Tscrpt_reg_Rrf2"/>
</dbReference>
<keyword evidence="7" id="KW-1185">Reference proteome</keyword>
<gene>
    <name evidence="3" type="ORF">EGI89_01505</name>
    <name evidence="2" type="ORF">FH779_16475</name>
    <name evidence="1" type="ORF">HX095_14655</name>
    <name evidence="4" type="ORF">NCTC13456_03527</name>
</gene>
<dbReference type="Pfam" id="PF02082">
    <property type="entry name" value="Rrf2"/>
    <property type="match status" value="1"/>
</dbReference>
<dbReference type="AlphaFoldDB" id="A0A376J2X6"/>
<evidence type="ECO:0000313" key="6">
    <source>
        <dbReference type="Proteomes" id="UP000267844"/>
    </source>
</evidence>
<reference evidence="1" key="5">
    <citation type="journal article" date="2022" name="Sci. Total Environ.">
        <title>Prevalence, transmission, and molecular epidemiology of tet(X)-positive bacteria among humans, animals, and environmental niches in China: An epidemiological, and genomic-based study.</title>
        <authorList>
            <person name="Dong N."/>
            <person name="Zeng Y."/>
            <person name="Cai C."/>
            <person name="Sun C."/>
            <person name="Lu J."/>
            <person name="Liu C."/>
            <person name="Zhou H."/>
            <person name="Sun Q."/>
            <person name="Shu L."/>
            <person name="Wang H."/>
            <person name="Wang Y."/>
            <person name="Wang S."/>
            <person name="Wu C."/>
            <person name="Chan E.W."/>
            <person name="Chen G."/>
            <person name="Shen Z."/>
            <person name="Chen S."/>
            <person name="Zhang R."/>
        </authorList>
    </citation>
    <scope>NUCLEOTIDE SEQUENCE</scope>
    <source>
        <strain evidence="1">210</strain>
    </source>
</reference>
<dbReference type="InterPro" id="IPR036390">
    <property type="entry name" value="WH_DNA-bd_sf"/>
</dbReference>
<reference evidence="1" key="4">
    <citation type="submission" date="2020-06" db="EMBL/GenBank/DDBJ databases">
        <authorList>
            <person name="Dong N."/>
        </authorList>
    </citation>
    <scope>NUCLEOTIDE SEQUENCE</scope>
    <source>
        <strain evidence="1">210</strain>
    </source>
</reference>
<accession>A0A376J2X6</accession>
<dbReference type="GO" id="GO:0005829">
    <property type="term" value="C:cytosol"/>
    <property type="evidence" value="ECO:0007669"/>
    <property type="project" value="TreeGrafter"/>
</dbReference>
<dbReference type="Proteomes" id="UP000510643">
    <property type="component" value="Chromosome"/>
</dbReference>
<reference evidence="3 6" key="2">
    <citation type="submission" date="2018-10" db="EMBL/GenBank/DDBJ databases">
        <title>Transmission dynamics of multidrug resistant bacteria on intensive care unit surfaces.</title>
        <authorList>
            <person name="D'Souza A.W."/>
            <person name="Potter R.F."/>
            <person name="Wallace M."/>
            <person name="Shupe A."/>
            <person name="Patel S."/>
            <person name="Sun S."/>
            <person name="Gul D."/>
            <person name="Kwon J.H."/>
            <person name="Andleeb S."/>
            <person name="Burnham C.-A.D."/>
            <person name="Dantas G."/>
        </authorList>
    </citation>
    <scope>NUCLEOTIDE SEQUENCE [LARGE SCALE GENOMIC DNA]</scope>
    <source>
        <strain evidence="3 6">WF_348</strain>
    </source>
</reference>
<evidence type="ECO:0000313" key="5">
    <source>
        <dbReference type="Proteomes" id="UP000254737"/>
    </source>
</evidence>
<dbReference type="GeneID" id="78403085"/>
<dbReference type="RefSeq" id="WP_038336279.1">
    <property type="nucleotide sequence ID" value="NZ_CP040908.1"/>
</dbReference>
<dbReference type="EMBL" id="CP040908">
    <property type="protein sequence ID" value="QLL59582.1"/>
    <property type="molecule type" value="Genomic_DNA"/>
</dbReference>
<dbReference type="Gene3D" id="1.10.10.10">
    <property type="entry name" value="Winged helix-like DNA-binding domain superfamily/Winged helix DNA-binding domain"/>
    <property type="match status" value="1"/>
</dbReference>
<evidence type="ECO:0000313" key="1">
    <source>
        <dbReference type="EMBL" id="MDM1552449.1"/>
    </source>
</evidence>
<evidence type="ECO:0000313" key="4">
    <source>
        <dbReference type="EMBL" id="STE54830.1"/>
    </source>
</evidence>
<dbReference type="EMBL" id="UFXS01000002">
    <property type="protein sequence ID" value="STE54830.1"/>
    <property type="molecule type" value="Genomic_DNA"/>
</dbReference>
<evidence type="ECO:0000313" key="7">
    <source>
        <dbReference type="Proteomes" id="UP000510643"/>
    </source>
</evidence>
<dbReference type="KEGG" id="efal:FH779_16475"/>
<dbReference type="GO" id="GO:0003700">
    <property type="term" value="F:DNA-binding transcription factor activity"/>
    <property type="evidence" value="ECO:0007669"/>
    <property type="project" value="TreeGrafter"/>
</dbReference>
<dbReference type="SUPFAM" id="SSF46785">
    <property type="entry name" value="Winged helix' DNA-binding domain"/>
    <property type="match status" value="1"/>
</dbReference>
<dbReference type="OrthoDB" id="9808360at2"/>
<sequence>MFSKACEYGIKACVFIAQESVEGKRVNLKQIANSINSPEAYTAKILQQLVKANVISSVKGKMGGFQMDAAHLEDIKLVNIIKAIDGDGLYHSCILGLVECDANKPCALHSRVFAIRNDLRGMLEKTSMFNLIDDLEKGIAFLKH</sequence>
<dbReference type="InterPro" id="IPR036388">
    <property type="entry name" value="WH-like_DNA-bd_sf"/>
</dbReference>
<dbReference type="STRING" id="343874.GCA_000805695_01571"/>
<dbReference type="PROSITE" id="PS51197">
    <property type="entry name" value="HTH_RRF2_2"/>
    <property type="match status" value="1"/>
</dbReference>
<dbReference type="NCBIfam" id="TIGR00738">
    <property type="entry name" value="rrf2_super"/>
    <property type="match status" value="1"/>
</dbReference>
<evidence type="ECO:0000313" key="2">
    <source>
        <dbReference type="EMBL" id="QLL59582.1"/>
    </source>
</evidence>
<dbReference type="EMBL" id="JACALR010000007">
    <property type="protein sequence ID" value="MDM1552449.1"/>
    <property type="molecule type" value="Genomic_DNA"/>
</dbReference>
<reference evidence="4 5" key="1">
    <citation type="submission" date="2018-06" db="EMBL/GenBank/DDBJ databases">
        <authorList>
            <consortium name="Pathogen Informatics"/>
            <person name="Doyle S."/>
        </authorList>
    </citation>
    <scope>NUCLEOTIDE SEQUENCE [LARGE SCALE GENOMIC DNA]</scope>
    <source>
        <strain evidence="4 5">NCTC13456</strain>
    </source>
</reference>
<protein>
    <submittedName>
        <fullName evidence="4">Iron-responsive transcriptional regulator</fullName>
    </submittedName>
    <submittedName>
        <fullName evidence="1">Rrf2 family transcriptional regulator</fullName>
    </submittedName>
</protein>
<reference evidence="2 7" key="3">
    <citation type="submission" date="2019-06" db="EMBL/GenBank/DDBJ databases">
        <title>Emergence of pandrug resistant Empedobacter falsenii in China.</title>
        <authorList>
            <person name="Dong N."/>
            <person name="Chen S."/>
            <person name="Zhang R."/>
        </authorList>
    </citation>
    <scope>NUCLEOTIDE SEQUENCE [LARGE SCALE GENOMIC DNA]</scope>
    <source>
        <strain evidence="2 7">1681-1</strain>
    </source>
</reference>
<proteinExistence type="predicted"/>